<accession>A0A940X2X3</accession>
<feature type="binding site" evidence="3">
    <location>
        <position position="40"/>
    </location>
    <ligand>
        <name>a divalent metal cation</name>
        <dbReference type="ChEBI" id="CHEBI:60240"/>
    </ligand>
</feature>
<proteinExistence type="inferred from homology"/>
<dbReference type="Pfam" id="PF05163">
    <property type="entry name" value="DinB"/>
    <property type="match status" value="1"/>
</dbReference>
<dbReference type="EMBL" id="JAGKTC010000001">
    <property type="protein sequence ID" value="MBP3983635.1"/>
    <property type="molecule type" value="Genomic_DNA"/>
</dbReference>
<feature type="binding site" evidence="3">
    <location>
        <position position="124"/>
    </location>
    <ligand>
        <name>a divalent metal cation</name>
        <dbReference type="ChEBI" id="CHEBI:60240"/>
    </ligand>
</feature>
<dbReference type="InterPro" id="IPR034660">
    <property type="entry name" value="DinB/YfiT-like"/>
</dbReference>
<dbReference type="AlphaFoldDB" id="A0A940X2X3"/>
<sequence length="163" mass="18502">MKHQFRYKTWANTQILDALAQVDSSRYPSEWNQAIRLVNHTYVVDRIFAAHLSGAARPFDATNTPETPTLDGLRESIAKSDAWFQEYVERIGGDALDETIAFTFTDGQRGSMTRAEMLFHVLAHGTYHRGNVGMVLVACGVDRPSDTFTRFLHLAEPERRERA</sequence>
<dbReference type="PANTHER" id="PTHR37302:SF1">
    <property type="entry name" value="PROTEIN DINB"/>
    <property type="match status" value="1"/>
</dbReference>
<gene>
    <name evidence="4" type="ORF">J5837_04275</name>
</gene>
<evidence type="ECO:0000256" key="3">
    <source>
        <dbReference type="PIRSR" id="PIRSR607837-1"/>
    </source>
</evidence>
<keyword evidence="2 3" id="KW-0479">Metal-binding</keyword>
<dbReference type="Gene3D" id="1.20.120.450">
    <property type="entry name" value="dinb family like domain"/>
    <property type="match status" value="1"/>
</dbReference>
<evidence type="ECO:0000313" key="5">
    <source>
        <dbReference type="Proteomes" id="UP000673447"/>
    </source>
</evidence>
<dbReference type="GO" id="GO:0046872">
    <property type="term" value="F:metal ion binding"/>
    <property type="evidence" value="ECO:0007669"/>
    <property type="project" value="UniProtKB-KW"/>
</dbReference>
<reference evidence="4" key="1">
    <citation type="journal article" date="2016" name="Int. J. Syst. Evol. Microbiol.">
        <title>Pseudoxanthomonas helianthi sp. nov., isolated from roots of Jerusalem artichoke (Helianthus tuberosus).</title>
        <authorList>
            <person name="Kittiwongwattana C."/>
            <person name="Thawai C."/>
        </authorList>
    </citation>
    <scope>NUCLEOTIDE SEQUENCE</scope>
    <source>
        <strain evidence="4">110414</strain>
    </source>
</reference>
<protein>
    <submittedName>
        <fullName evidence="4">DinB family protein</fullName>
    </submittedName>
</protein>
<dbReference type="RefSeq" id="WP_210535467.1">
    <property type="nucleotide sequence ID" value="NZ_JAGKTC010000001.1"/>
</dbReference>
<evidence type="ECO:0000313" key="4">
    <source>
        <dbReference type="EMBL" id="MBP3983635.1"/>
    </source>
</evidence>
<evidence type="ECO:0000256" key="2">
    <source>
        <dbReference type="ARBA" id="ARBA00022723"/>
    </source>
</evidence>
<name>A0A940X2X3_9GAMM</name>
<dbReference type="SUPFAM" id="SSF109854">
    <property type="entry name" value="DinB/YfiT-like putative metalloenzymes"/>
    <property type="match status" value="1"/>
</dbReference>
<comment type="caution">
    <text evidence="4">The sequence shown here is derived from an EMBL/GenBank/DDBJ whole genome shotgun (WGS) entry which is preliminary data.</text>
</comment>
<dbReference type="Proteomes" id="UP000673447">
    <property type="component" value="Unassembled WGS sequence"/>
</dbReference>
<keyword evidence="5" id="KW-1185">Reference proteome</keyword>
<dbReference type="InterPro" id="IPR007837">
    <property type="entry name" value="DinB"/>
</dbReference>
<dbReference type="PANTHER" id="PTHR37302">
    <property type="entry name" value="SLR1116 PROTEIN"/>
    <property type="match status" value="1"/>
</dbReference>
<feature type="binding site" evidence="3">
    <location>
        <position position="128"/>
    </location>
    <ligand>
        <name>a divalent metal cation</name>
        <dbReference type="ChEBI" id="CHEBI:60240"/>
    </ligand>
</feature>
<evidence type="ECO:0000256" key="1">
    <source>
        <dbReference type="ARBA" id="ARBA00008635"/>
    </source>
</evidence>
<organism evidence="4 5">
    <name type="scientific">Pseudoxanthomonas helianthi</name>
    <dbReference type="NCBI Taxonomy" id="1453541"/>
    <lineage>
        <taxon>Bacteria</taxon>
        <taxon>Pseudomonadati</taxon>
        <taxon>Pseudomonadota</taxon>
        <taxon>Gammaproteobacteria</taxon>
        <taxon>Lysobacterales</taxon>
        <taxon>Lysobacteraceae</taxon>
        <taxon>Pseudoxanthomonas</taxon>
    </lineage>
</organism>
<reference evidence="4" key="2">
    <citation type="submission" date="2021-03" db="EMBL/GenBank/DDBJ databases">
        <authorList>
            <person name="Cao W."/>
        </authorList>
    </citation>
    <scope>NUCLEOTIDE SEQUENCE</scope>
    <source>
        <strain evidence="4">110414</strain>
    </source>
</reference>
<comment type="similarity">
    <text evidence="1">Belongs to the DinB family.</text>
</comment>